<sequence length="476" mass="53155">MELLSRVVVPSRLALIHRDGQTLGYNPVLNLWHRLSEEQAEVLRWLRAGRDRNLLTAYLRRRFHIAEPAAAASARHIVEWCVLRRLLYLDREPEPPKVSLPANPLAAVYWICTQACNLRCTYCYQEAMVARPDELNTEEALDLVDQVAEAGARTMVFTGGEPFSRRDLLTVARHARSVGLNANVITNGHYITERSIASVAETFDVVTVSLDHARPEHHDKQRGEGSWKRATQAIRLLLEAEVKVDVNSVLARFGLADVGELLAFVNEQPIGQHRIVAQFPMGRGSAARDDELSPQEIIELPDRLHAVHTSTTDGPRLRPEGSYSDKGRLRAHCGAGLSEVSVDPEGWVYPCKLLQYPEFRTQNVRDARLADIYANNPALQHTQKNVAKRLQPCATCIIRDGCGGGCRGIQYSFTGSYDTSHPLFCAYLRRQFEVRAWSSSGDGSVPPSSTNTFAGPERSSSTFFPLSGLRLREKQP</sequence>
<dbReference type="InterPro" id="IPR023885">
    <property type="entry name" value="4Fe4S-binding_SPASM_dom"/>
</dbReference>
<evidence type="ECO:0000259" key="6">
    <source>
        <dbReference type="PROSITE" id="PS51918"/>
    </source>
</evidence>
<dbReference type="InterPro" id="IPR013785">
    <property type="entry name" value="Aldolase_TIM"/>
</dbReference>
<dbReference type="PANTHER" id="PTHR11228:SF7">
    <property type="entry name" value="PQQA PEPTIDE CYCLASE"/>
    <property type="match status" value="1"/>
</dbReference>
<dbReference type="Pfam" id="PF13186">
    <property type="entry name" value="SPASM"/>
    <property type="match status" value="1"/>
</dbReference>
<evidence type="ECO:0000256" key="1">
    <source>
        <dbReference type="ARBA" id="ARBA00022691"/>
    </source>
</evidence>
<dbReference type="InterPro" id="IPR058240">
    <property type="entry name" value="rSAM_sf"/>
</dbReference>
<protein>
    <submittedName>
        <fullName evidence="7">Radical SAM additional 4Fe4S-binding SPASM domain-containing protein</fullName>
    </submittedName>
</protein>
<dbReference type="PROSITE" id="PS51918">
    <property type="entry name" value="RADICAL_SAM"/>
    <property type="match status" value="1"/>
</dbReference>
<dbReference type="GO" id="GO:0051536">
    <property type="term" value="F:iron-sulfur cluster binding"/>
    <property type="evidence" value="ECO:0007669"/>
    <property type="project" value="UniProtKB-KW"/>
</dbReference>
<evidence type="ECO:0000256" key="2">
    <source>
        <dbReference type="ARBA" id="ARBA00022723"/>
    </source>
</evidence>
<evidence type="ECO:0000313" key="7">
    <source>
        <dbReference type="EMBL" id="SEG96047.1"/>
    </source>
</evidence>
<feature type="region of interest" description="Disordered" evidence="5">
    <location>
        <begin position="438"/>
        <end position="476"/>
    </location>
</feature>
<dbReference type="AlphaFoldDB" id="A0A1H6EE00"/>
<evidence type="ECO:0000313" key="8">
    <source>
        <dbReference type="Proteomes" id="UP000236732"/>
    </source>
</evidence>
<name>A0A1H6EE00_9ACTN</name>
<dbReference type="InterPro" id="IPR007197">
    <property type="entry name" value="rSAM"/>
</dbReference>
<dbReference type="CDD" id="cd21109">
    <property type="entry name" value="SPASM"/>
    <property type="match status" value="1"/>
</dbReference>
<dbReference type="OrthoDB" id="9782387at2"/>
<keyword evidence="4" id="KW-0411">Iron-sulfur</keyword>
<dbReference type="RefSeq" id="WP_146103844.1">
    <property type="nucleotide sequence ID" value="NZ_FNVT01000009.1"/>
</dbReference>
<dbReference type="Proteomes" id="UP000236732">
    <property type="component" value="Unassembled WGS sequence"/>
</dbReference>
<organism evidence="7 8">
    <name type="scientific">Nonomuraea solani</name>
    <dbReference type="NCBI Taxonomy" id="1144553"/>
    <lineage>
        <taxon>Bacteria</taxon>
        <taxon>Bacillati</taxon>
        <taxon>Actinomycetota</taxon>
        <taxon>Actinomycetes</taxon>
        <taxon>Streptosporangiales</taxon>
        <taxon>Streptosporangiaceae</taxon>
        <taxon>Nonomuraea</taxon>
    </lineage>
</organism>
<gene>
    <name evidence="7" type="ORF">SAMN05444920_109260</name>
</gene>
<evidence type="ECO:0000256" key="5">
    <source>
        <dbReference type="SAM" id="MobiDB-lite"/>
    </source>
</evidence>
<dbReference type="EMBL" id="FNVT01000009">
    <property type="protein sequence ID" value="SEG96047.1"/>
    <property type="molecule type" value="Genomic_DNA"/>
</dbReference>
<proteinExistence type="predicted"/>
<reference evidence="7 8" key="1">
    <citation type="submission" date="2016-10" db="EMBL/GenBank/DDBJ databases">
        <authorList>
            <person name="de Groot N.N."/>
        </authorList>
    </citation>
    <scope>NUCLEOTIDE SEQUENCE [LARGE SCALE GENOMIC DNA]</scope>
    <source>
        <strain evidence="7 8">CGMCC 4.7037</strain>
    </source>
</reference>
<dbReference type="InterPro" id="IPR006638">
    <property type="entry name" value="Elp3/MiaA/NifB-like_rSAM"/>
</dbReference>
<evidence type="ECO:0000256" key="4">
    <source>
        <dbReference type="ARBA" id="ARBA00023014"/>
    </source>
</evidence>
<keyword evidence="1" id="KW-0949">S-adenosyl-L-methionine</keyword>
<dbReference type="InterPro" id="IPR050377">
    <property type="entry name" value="Radical_SAM_PqqE_MftC-like"/>
</dbReference>
<dbReference type="SMART" id="SM00729">
    <property type="entry name" value="Elp3"/>
    <property type="match status" value="1"/>
</dbReference>
<accession>A0A1H6EE00</accession>
<dbReference type="CDD" id="cd01335">
    <property type="entry name" value="Radical_SAM"/>
    <property type="match status" value="1"/>
</dbReference>
<dbReference type="GO" id="GO:0003824">
    <property type="term" value="F:catalytic activity"/>
    <property type="evidence" value="ECO:0007669"/>
    <property type="project" value="InterPro"/>
</dbReference>
<feature type="compositionally biased region" description="Low complexity" evidence="5">
    <location>
        <begin position="438"/>
        <end position="449"/>
    </location>
</feature>
<feature type="domain" description="Radical SAM core" evidence="6">
    <location>
        <begin position="102"/>
        <end position="316"/>
    </location>
</feature>
<keyword evidence="3" id="KW-0408">Iron</keyword>
<keyword evidence="2" id="KW-0479">Metal-binding</keyword>
<keyword evidence="8" id="KW-1185">Reference proteome</keyword>
<dbReference type="Gene3D" id="3.20.20.70">
    <property type="entry name" value="Aldolase class I"/>
    <property type="match status" value="1"/>
</dbReference>
<feature type="compositionally biased region" description="Polar residues" evidence="5">
    <location>
        <begin position="450"/>
        <end position="464"/>
    </location>
</feature>
<dbReference type="SFLD" id="SFLDG01386">
    <property type="entry name" value="main_SPASM_domain-containing"/>
    <property type="match status" value="1"/>
</dbReference>
<dbReference type="SFLD" id="SFLDS00029">
    <property type="entry name" value="Radical_SAM"/>
    <property type="match status" value="1"/>
</dbReference>
<dbReference type="SFLD" id="SFLDG01067">
    <property type="entry name" value="SPASM/twitch_domain_containing"/>
    <property type="match status" value="1"/>
</dbReference>
<dbReference type="PANTHER" id="PTHR11228">
    <property type="entry name" value="RADICAL SAM DOMAIN PROTEIN"/>
    <property type="match status" value="1"/>
</dbReference>
<evidence type="ECO:0000256" key="3">
    <source>
        <dbReference type="ARBA" id="ARBA00023004"/>
    </source>
</evidence>
<dbReference type="Pfam" id="PF04055">
    <property type="entry name" value="Radical_SAM"/>
    <property type="match status" value="1"/>
</dbReference>
<dbReference type="SUPFAM" id="SSF102114">
    <property type="entry name" value="Radical SAM enzymes"/>
    <property type="match status" value="1"/>
</dbReference>
<dbReference type="NCBIfam" id="TIGR04085">
    <property type="entry name" value="rSAM_more_4Fe4S"/>
    <property type="match status" value="1"/>
</dbReference>
<dbReference type="GO" id="GO:0046872">
    <property type="term" value="F:metal ion binding"/>
    <property type="evidence" value="ECO:0007669"/>
    <property type="project" value="UniProtKB-KW"/>
</dbReference>